<evidence type="ECO:0000313" key="2">
    <source>
        <dbReference type="EMBL" id="MCV2879987.1"/>
    </source>
</evidence>
<sequence>MMLRITVMTVAALTLAACQSEPIEEAPPVMPAPYMTPAVTQTGGLEQREPDTCQAVDYISALGQPGAIIPTLGITRPVNVVEWRGIEPQEYNPQRIVFRLDAAGNIFNIDCG</sequence>
<comment type="caution">
    <text evidence="2">The sequence shown here is derived from an EMBL/GenBank/DDBJ whole genome shotgun (WGS) entry which is preliminary data.</text>
</comment>
<feature type="signal peptide" evidence="1">
    <location>
        <begin position="1"/>
        <end position="16"/>
    </location>
</feature>
<organism evidence="2 3">
    <name type="scientific">Sedimentimonas flavescens</name>
    <dbReference type="NCBI Taxonomy" id="2851012"/>
    <lineage>
        <taxon>Bacteria</taxon>
        <taxon>Pseudomonadati</taxon>
        <taxon>Pseudomonadota</taxon>
        <taxon>Alphaproteobacteria</taxon>
        <taxon>Rhodobacterales</taxon>
        <taxon>Rhodobacter group</taxon>
        <taxon>Sedimentimonas</taxon>
    </lineage>
</organism>
<proteinExistence type="predicted"/>
<dbReference type="RefSeq" id="WP_218630565.1">
    <property type="nucleotide sequence ID" value="NZ_JAOALJ010000005.1"/>
</dbReference>
<dbReference type="EMBL" id="JAOWKW010000012">
    <property type="protein sequence ID" value="MCV2879987.1"/>
    <property type="molecule type" value="Genomic_DNA"/>
</dbReference>
<name>A0ABT3A1Z5_9RHOB</name>
<evidence type="ECO:0008006" key="4">
    <source>
        <dbReference type="Google" id="ProtNLM"/>
    </source>
</evidence>
<dbReference type="PROSITE" id="PS51257">
    <property type="entry name" value="PROKAR_LIPOPROTEIN"/>
    <property type="match status" value="1"/>
</dbReference>
<gene>
    <name evidence="2" type="ORF">OE699_14135</name>
</gene>
<reference evidence="2 3" key="1">
    <citation type="submission" date="2022-10" db="EMBL/GenBank/DDBJ databases">
        <title>Sinirhodobacter sp. nov., isolated from ocean surface sediments.</title>
        <authorList>
            <person name="He W."/>
            <person name="Wang L."/>
            <person name="Zhang D.-F."/>
        </authorList>
    </citation>
    <scope>NUCLEOTIDE SEQUENCE [LARGE SCALE GENOMIC DNA]</scope>
    <source>
        <strain evidence="2 3">WL0115</strain>
    </source>
</reference>
<protein>
    <recommendedName>
        <fullName evidence="4">Peptidase inhibitor I78 family protein</fullName>
    </recommendedName>
</protein>
<evidence type="ECO:0000256" key="1">
    <source>
        <dbReference type="SAM" id="SignalP"/>
    </source>
</evidence>
<keyword evidence="1" id="KW-0732">Signal</keyword>
<accession>A0ABT3A1Z5</accession>
<feature type="chain" id="PRO_5046389045" description="Peptidase inhibitor I78 family protein" evidence="1">
    <location>
        <begin position="17"/>
        <end position="112"/>
    </location>
</feature>
<dbReference type="Proteomes" id="UP001526166">
    <property type="component" value="Unassembled WGS sequence"/>
</dbReference>
<evidence type="ECO:0000313" key="3">
    <source>
        <dbReference type="Proteomes" id="UP001526166"/>
    </source>
</evidence>
<keyword evidence="3" id="KW-1185">Reference proteome</keyword>